<evidence type="ECO:0000313" key="3">
    <source>
        <dbReference type="Proteomes" id="UP000271464"/>
    </source>
</evidence>
<dbReference type="EMBL" id="UPHM01000140">
    <property type="protein sequence ID" value="VBA30480.1"/>
    <property type="molecule type" value="Genomic_DNA"/>
</dbReference>
<evidence type="ECO:0000313" key="4">
    <source>
        <dbReference type="Proteomes" id="UP000279331"/>
    </source>
</evidence>
<name>A0AB38V0A8_9MYCO</name>
<dbReference type="Proteomes" id="UP000271464">
    <property type="component" value="Unassembled WGS sequence"/>
</dbReference>
<evidence type="ECO:0000313" key="2">
    <source>
        <dbReference type="EMBL" id="VBA30480.1"/>
    </source>
</evidence>
<comment type="caution">
    <text evidence="1">The sequence shown here is derived from an EMBL/GenBank/DDBJ whole genome shotgun (WGS) entry which is preliminary data.</text>
</comment>
<keyword evidence="3" id="KW-1185">Reference proteome</keyword>
<protein>
    <submittedName>
        <fullName evidence="1">Uncharacterized protein</fullName>
    </submittedName>
</protein>
<proteinExistence type="predicted"/>
<gene>
    <name evidence="1" type="ORF">LAUMK42_05182</name>
    <name evidence="2" type="ORF">LAUMK4_05111</name>
</gene>
<dbReference type="GeneID" id="66598162"/>
<dbReference type="AlphaFoldDB" id="A0AB38V0A8"/>
<dbReference type="RefSeq" id="WP_131808360.1">
    <property type="nucleotide sequence ID" value="NZ_CADEAW010000088.1"/>
</dbReference>
<dbReference type="EMBL" id="UPHL01000152">
    <property type="protein sequence ID" value="VAZ86337.1"/>
    <property type="molecule type" value="Genomic_DNA"/>
</dbReference>
<dbReference type="Proteomes" id="UP000279331">
    <property type="component" value="Unassembled WGS sequence"/>
</dbReference>
<reference evidence="3 4" key="1">
    <citation type="submission" date="2018-09" db="EMBL/GenBank/DDBJ databases">
        <authorList>
            <person name="Tagini F."/>
        </authorList>
    </citation>
    <scope>NUCLEOTIDE SEQUENCE [LARGE SCALE GENOMIC DNA]</scope>
    <source>
        <strain evidence="2 3">MK4</strain>
        <strain evidence="1 4">MK42</strain>
    </source>
</reference>
<sequence>MTNDEDSRHRIAYLRQLALNSLNYYAGEFSGLERVARDLDSIIQSLEEVADPSWTNLLGRLWFQLEIIYASMLHEGRFRLTKDEEVYVQEVVAKLVAELQSYELPPVRDTAEGTQQQ</sequence>
<organism evidence="1 4">
    <name type="scientific">Mycobacterium persicum</name>
    <dbReference type="NCBI Taxonomy" id="1487726"/>
    <lineage>
        <taxon>Bacteria</taxon>
        <taxon>Bacillati</taxon>
        <taxon>Actinomycetota</taxon>
        <taxon>Actinomycetes</taxon>
        <taxon>Mycobacteriales</taxon>
        <taxon>Mycobacteriaceae</taxon>
        <taxon>Mycobacterium</taxon>
    </lineage>
</organism>
<evidence type="ECO:0000313" key="1">
    <source>
        <dbReference type="EMBL" id="VAZ86337.1"/>
    </source>
</evidence>
<accession>A0AB38V0A8</accession>